<keyword evidence="6 19" id="KW-0808">Transferase</keyword>
<dbReference type="EC" id="2.7.9.1" evidence="4 12"/>
<feature type="binding site" evidence="14">
    <location>
        <position position="834"/>
    </location>
    <ligand>
        <name>substrate</name>
    </ligand>
</feature>
<dbReference type="InterPro" id="IPR008279">
    <property type="entry name" value="PEP-util_enz_mobile_dom"/>
</dbReference>
<feature type="binding site" evidence="15">
    <location>
        <position position="836"/>
    </location>
    <ligand>
        <name>Mg(2+)</name>
        <dbReference type="ChEBI" id="CHEBI:18420"/>
    </ligand>
</feature>
<evidence type="ECO:0000313" key="20">
    <source>
        <dbReference type="Proteomes" id="UP000008701"/>
    </source>
</evidence>
<evidence type="ECO:0000256" key="15">
    <source>
        <dbReference type="PIRSR" id="PIRSR000853-3"/>
    </source>
</evidence>
<evidence type="ECO:0000256" key="5">
    <source>
        <dbReference type="ARBA" id="ARBA00020138"/>
    </source>
</evidence>
<evidence type="ECO:0000256" key="3">
    <source>
        <dbReference type="ARBA" id="ARBA00007837"/>
    </source>
</evidence>
<dbReference type="Gene3D" id="3.50.30.10">
    <property type="entry name" value="Phosphohistidine domain"/>
    <property type="match status" value="1"/>
</dbReference>
<keyword evidence="7 15" id="KW-0479">Metal-binding</keyword>
<keyword evidence="19" id="KW-0670">Pyruvate</keyword>
<feature type="binding site" evidence="14">
    <location>
        <position position="835"/>
    </location>
    <ligand>
        <name>substrate</name>
    </ligand>
</feature>
<dbReference type="NCBIfam" id="NF004531">
    <property type="entry name" value="PRK05878.1"/>
    <property type="match status" value="1"/>
</dbReference>
<feature type="active site" description="Tele-phosphohistidine intermediate" evidence="13">
    <location>
        <position position="505"/>
    </location>
</feature>
<dbReference type="AlphaFoldDB" id="A1BDU8"/>
<evidence type="ECO:0000256" key="14">
    <source>
        <dbReference type="PIRSR" id="PIRSR000853-2"/>
    </source>
</evidence>
<dbReference type="Gene3D" id="1.10.189.10">
    <property type="entry name" value="Pyruvate Phosphate Dikinase, domain 2"/>
    <property type="match status" value="1"/>
</dbReference>
<comment type="cofactor">
    <cofactor evidence="1 12 15">
        <name>Mg(2+)</name>
        <dbReference type="ChEBI" id="CHEBI:18420"/>
    </cofactor>
</comment>
<dbReference type="InterPro" id="IPR013815">
    <property type="entry name" value="ATP_grasp_subdomain_1"/>
</dbReference>
<dbReference type="STRING" id="290317.Cpha266_0518"/>
<evidence type="ECO:0000256" key="6">
    <source>
        <dbReference type="ARBA" id="ARBA00022679"/>
    </source>
</evidence>
<evidence type="ECO:0000256" key="2">
    <source>
        <dbReference type="ARBA" id="ARBA00003144"/>
    </source>
</evidence>
<proteinExistence type="inferred from homology"/>
<reference evidence="19 20" key="1">
    <citation type="submission" date="2006-12" db="EMBL/GenBank/DDBJ databases">
        <title>Complete sequence of Chlorobium phaeobacteroides DSM 266.</title>
        <authorList>
            <consortium name="US DOE Joint Genome Institute"/>
            <person name="Copeland A."/>
            <person name="Lucas S."/>
            <person name="Lapidus A."/>
            <person name="Barry K."/>
            <person name="Detter J.C."/>
            <person name="Glavina del Rio T."/>
            <person name="Hammon N."/>
            <person name="Israni S."/>
            <person name="Pitluck S."/>
            <person name="Goltsman E."/>
            <person name="Schmutz J."/>
            <person name="Larimer F."/>
            <person name="Land M."/>
            <person name="Hauser L."/>
            <person name="Mikhailova N."/>
            <person name="Li T."/>
            <person name="Overmann J."/>
            <person name="Bryant D.A."/>
            <person name="Richardson P."/>
        </authorList>
    </citation>
    <scope>NUCLEOTIDE SEQUENCE [LARGE SCALE GENOMIC DNA]</scope>
    <source>
        <strain evidence="19 20">DSM 266</strain>
    </source>
</reference>
<dbReference type="Pfam" id="PF02896">
    <property type="entry name" value="PEP-utilizers_C"/>
    <property type="match status" value="1"/>
</dbReference>
<evidence type="ECO:0000256" key="8">
    <source>
        <dbReference type="ARBA" id="ARBA00022741"/>
    </source>
</evidence>
<feature type="binding site" evidence="15">
    <location>
        <position position="812"/>
    </location>
    <ligand>
        <name>Mg(2+)</name>
        <dbReference type="ChEBI" id="CHEBI:18420"/>
    </ligand>
</feature>
<dbReference type="Proteomes" id="UP000008701">
    <property type="component" value="Chromosome"/>
</dbReference>
<sequence>MPSAFSPSSHVFYLLKKTKSLLTIMPTSERPKEKSDSKQYLYSFSGGIAEGDASMKNLLGGKGANLAEMANIGLPVPPGFTISTEVCTHYYDHQRTYPENLFEKGIPEALCKIEDALGKKFGDPENPLLVSVRSGARASMPGMMDTILNLGLNEKTVDGLARKSGNPRFAWDCYRRFVQMYGDVVLDLKPTDKKQIDPFEEILEAKKHERQIQLDTEFTVEDLQDIVSEYKAAILKKTGRTFPEDPHEQLMGAIGAVFNSWNNERAIVYRKLNHIPGYWGTACNVQAMVFGNMGEDCGTGVAFTRDAATGDNIFYGEFLMNAQGEDVVAGTRTPLKIEQLKAENPGIYDQLEEIRSILEKHYRDMMDIEFTIENNKLFMLQCRVGKRTGFAAVKIAVEMFNEGLIDEKEALMRIEPEQLNQLLRPVFNMKEKQAAIAEGRLLATGLNAGPGAATGKIYFNAVDAHDASKRGEPVILVRIETSPEDIKGMAVSEGILTERGGMTSHAALVARQMGKVCVAGCGALSIDYQKGEMRVNGKDIVLCEGDYLSIDGSTGEVIAGKVATKNSEIIEVLIDKTLLPEEAATWNIYKQLMEWADKYRKLSIRTNADQPDQAETAIMFGAEGIGLCRTEHMFFGGERIDAMREMILADDVEGRKKALEKLLPYQREDFYGLFKAMGSRPVTIRLLDPPLHEFLPHTDSEIEILAGKMNKSFAQVKERISDLHEFNPMLGLRGCRLGILHPEITVMQVRAIIEAACKLKQEGAEVVPEIMVPLVCTVKELEITSEIIHKTARSVFAEQGIGVSYLVGTMIEVPRAAITSDQIATAADFFSYGTNDLTQMGLGMSRDDSGQFLPAYQQQDIFSRNPFESIDKDGVGKLMSISAKDGRSVKPDLKLGICGEHGGDPATVEFCHQTGLNYVSCSPFRVPIARLAAARAALKN</sequence>
<evidence type="ECO:0000313" key="19">
    <source>
        <dbReference type="EMBL" id="ABL64575.1"/>
    </source>
</evidence>
<dbReference type="InterPro" id="IPR036637">
    <property type="entry name" value="Phosphohistidine_dom_sf"/>
</dbReference>
<organism evidence="19 20">
    <name type="scientific">Chlorobium phaeobacteroides (strain DSM 266 / SMG 266 / 2430)</name>
    <dbReference type="NCBI Taxonomy" id="290317"/>
    <lineage>
        <taxon>Bacteria</taxon>
        <taxon>Pseudomonadati</taxon>
        <taxon>Chlorobiota</taxon>
        <taxon>Chlorobiia</taxon>
        <taxon>Chlorobiales</taxon>
        <taxon>Chlorobiaceae</taxon>
        <taxon>Chlorobium/Pelodictyon group</taxon>
        <taxon>Chlorobium</taxon>
    </lineage>
</organism>
<dbReference type="Gene3D" id="3.30.1490.20">
    <property type="entry name" value="ATP-grasp fold, A domain"/>
    <property type="match status" value="1"/>
</dbReference>
<dbReference type="InterPro" id="IPR040442">
    <property type="entry name" value="Pyrv_kinase-like_dom_sf"/>
</dbReference>
<evidence type="ECO:0000259" key="16">
    <source>
        <dbReference type="Pfam" id="PF00391"/>
    </source>
</evidence>
<evidence type="ECO:0000256" key="11">
    <source>
        <dbReference type="ARBA" id="ARBA00022842"/>
    </source>
</evidence>
<comment type="similarity">
    <text evidence="3 12">Belongs to the PEP-utilizing enzyme family.</text>
</comment>
<dbReference type="PANTHER" id="PTHR22931:SF9">
    <property type="entry name" value="PYRUVATE, PHOSPHATE DIKINASE 1, CHLOROPLASTIC"/>
    <property type="match status" value="1"/>
</dbReference>
<dbReference type="InterPro" id="IPR015813">
    <property type="entry name" value="Pyrv/PenolPyrv_kinase-like_dom"/>
</dbReference>
<dbReference type="GO" id="GO:0046872">
    <property type="term" value="F:metal ion binding"/>
    <property type="evidence" value="ECO:0007669"/>
    <property type="project" value="UniProtKB-UniRule"/>
</dbReference>
<dbReference type="InterPro" id="IPR000121">
    <property type="entry name" value="PEP_util_C"/>
</dbReference>
<dbReference type="InterPro" id="IPR018274">
    <property type="entry name" value="PEP_util_AS"/>
</dbReference>
<evidence type="ECO:0000256" key="4">
    <source>
        <dbReference type="ARBA" id="ARBA00011994"/>
    </source>
</evidence>
<evidence type="ECO:0000256" key="9">
    <source>
        <dbReference type="ARBA" id="ARBA00022777"/>
    </source>
</evidence>
<dbReference type="eggNOG" id="COG1080">
    <property type="taxonomic scope" value="Bacteria"/>
</dbReference>
<accession>A1BDU8</accession>
<dbReference type="Gene3D" id="1.20.80.30">
    <property type="match status" value="1"/>
</dbReference>
<dbReference type="KEGG" id="cph:Cpha266_0518"/>
<evidence type="ECO:0000256" key="10">
    <source>
        <dbReference type="ARBA" id="ARBA00022840"/>
    </source>
</evidence>
<evidence type="ECO:0000259" key="18">
    <source>
        <dbReference type="Pfam" id="PF02896"/>
    </source>
</evidence>
<keyword evidence="20" id="KW-1185">Reference proteome</keyword>
<dbReference type="HOGENOM" id="CLU_015345_0_2_10"/>
<dbReference type="NCBIfam" id="TIGR01828">
    <property type="entry name" value="pyru_phos_dikin"/>
    <property type="match status" value="1"/>
</dbReference>
<dbReference type="Pfam" id="PF01326">
    <property type="entry name" value="PPDK_N"/>
    <property type="match status" value="3"/>
</dbReference>
<feature type="domain" description="Pyruvate phosphate dikinase AMP/ATP-binding" evidence="17">
    <location>
        <begin position="349"/>
        <end position="402"/>
    </location>
</feature>
<keyword evidence="9 19" id="KW-0418">Kinase</keyword>
<dbReference type="SUPFAM" id="SSF56059">
    <property type="entry name" value="Glutathione synthetase ATP-binding domain-like"/>
    <property type="match status" value="1"/>
</dbReference>
<dbReference type="PANTHER" id="PTHR22931">
    <property type="entry name" value="PHOSPHOENOLPYRUVATE DIKINASE-RELATED"/>
    <property type="match status" value="1"/>
</dbReference>
<dbReference type="SUPFAM" id="SSF51621">
    <property type="entry name" value="Phosphoenolpyruvate/pyruvate domain"/>
    <property type="match status" value="1"/>
</dbReference>
<feature type="binding site" evidence="14">
    <location>
        <position position="833"/>
    </location>
    <ligand>
        <name>substrate</name>
    </ligand>
</feature>
<feature type="domain" description="Pyruvate phosphate dikinase AMP/ATP-binding" evidence="17">
    <location>
        <begin position="102"/>
        <end position="338"/>
    </location>
</feature>
<evidence type="ECO:0000256" key="12">
    <source>
        <dbReference type="PIRNR" id="PIRNR000853"/>
    </source>
</evidence>
<dbReference type="Gene3D" id="3.20.20.60">
    <property type="entry name" value="Phosphoenolpyruvate-binding domains"/>
    <property type="match status" value="1"/>
</dbReference>
<dbReference type="PIRSF" id="PIRSF000853">
    <property type="entry name" value="PPDK"/>
    <property type="match status" value="1"/>
</dbReference>
<dbReference type="InterPro" id="IPR010121">
    <property type="entry name" value="Pyruvate_phosphate_dikinase"/>
</dbReference>
<feature type="binding site" evidence="14">
    <location>
        <position position="629"/>
    </location>
    <ligand>
        <name>substrate</name>
    </ligand>
</feature>
<evidence type="ECO:0000256" key="7">
    <source>
        <dbReference type="ARBA" id="ARBA00022723"/>
    </source>
</evidence>
<comment type="catalytic activity">
    <reaction evidence="12">
        <text>pyruvate + phosphate + ATP = phosphoenolpyruvate + AMP + diphosphate + H(+)</text>
        <dbReference type="Rhea" id="RHEA:10756"/>
        <dbReference type="ChEBI" id="CHEBI:15361"/>
        <dbReference type="ChEBI" id="CHEBI:15378"/>
        <dbReference type="ChEBI" id="CHEBI:30616"/>
        <dbReference type="ChEBI" id="CHEBI:33019"/>
        <dbReference type="ChEBI" id="CHEBI:43474"/>
        <dbReference type="ChEBI" id="CHEBI:58702"/>
        <dbReference type="ChEBI" id="CHEBI:456215"/>
        <dbReference type="EC" id="2.7.9.1"/>
    </reaction>
</comment>
<feature type="domain" description="PEP-utilising enzyme C-terminal" evidence="18">
    <location>
        <begin position="585"/>
        <end position="936"/>
    </location>
</feature>
<dbReference type="SUPFAM" id="SSF52009">
    <property type="entry name" value="Phosphohistidine domain"/>
    <property type="match status" value="1"/>
</dbReference>
<gene>
    <name evidence="19" type="ordered locus">Cpha266_0518</name>
</gene>
<evidence type="ECO:0000256" key="13">
    <source>
        <dbReference type="PIRSR" id="PIRSR000853-1"/>
    </source>
</evidence>
<dbReference type="GO" id="GO:0050242">
    <property type="term" value="F:pyruvate, phosphate dikinase activity"/>
    <property type="evidence" value="ECO:0007669"/>
    <property type="project" value="UniProtKB-UniRule"/>
</dbReference>
<keyword evidence="10" id="KW-0067">ATP-binding</keyword>
<keyword evidence="8" id="KW-0547">Nucleotide-binding</keyword>
<dbReference type="InterPro" id="IPR002192">
    <property type="entry name" value="PPDK_AMP/ATP-bd"/>
</dbReference>
<comment type="function">
    <text evidence="2">Catalyzes the reversible phosphorylation of pyruvate and phosphate.</text>
</comment>
<feature type="domain" description="PEP-utilising enzyme mobile" evidence="16">
    <location>
        <begin position="472"/>
        <end position="555"/>
    </location>
</feature>
<feature type="binding site" evidence="14">
    <location>
        <position position="812"/>
    </location>
    <ligand>
        <name>substrate</name>
    </ligand>
</feature>
<dbReference type="GO" id="GO:0016301">
    <property type="term" value="F:kinase activity"/>
    <property type="evidence" value="ECO:0007669"/>
    <property type="project" value="UniProtKB-UniRule"/>
</dbReference>
<evidence type="ECO:0000259" key="17">
    <source>
        <dbReference type="Pfam" id="PF01326"/>
    </source>
</evidence>
<keyword evidence="11 15" id="KW-0460">Magnesium</keyword>
<feature type="binding site" evidence="14">
    <location>
        <position position="836"/>
    </location>
    <ligand>
        <name>substrate</name>
    </ligand>
</feature>
<evidence type="ECO:0000256" key="1">
    <source>
        <dbReference type="ARBA" id="ARBA00001946"/>
    </source>
</evidence>
<protein>
    <recommendedName>
        <fullName evidence="5 12">Pyruvate, phosphate dikinase</fullName>
        <ecNumber evidence="4 12">2.7.9.1</ecNumber>
    </recommendedName>
</protein>
<dbReference type="GO" id="GO:0005524">
    <property type="term" value="F:ATP binding"/>
    <property type="evidence" value="ECO:0007669"/>
    <property type="project" value="UniProtKB-UniRule"/>
</dbReference>
<dbReference type="PROSITE" id="PS00370">
    <property type="entry name" value="PEP_ENZYMES_PHOS_SITE"/>
    <property type="match status" value="1"/>
</dbReference>
<feature type="domain" description="Pyruvate phosphate dikinase AMP/ATP-binding" evidence="17">
    <location>
        <begin position="57"/>
        <end position="94"/>
    </location>
</feature>
<feature type="binding site" evidence="14">
    <location>
        <position position="685"/>
    </location>
    <ligand>
        <name>substrate</name>
    </ligand>
</feature>
<dbReference type="eggNOG" id="COG0574">
    <property type="taxonomic scope" value="Bacteria"/>
</dbReference>
<dbReference type="EMBL" id="CP000492">
    <property type="protein sequence ID" value="ABL64575.1"/>
    <property type="molecule type" value="Genomic_DNA"/>
</dbReference>
<dbReference type="Pfam" id="PF00391">
    <property type="entry name" value="PEP-utilizers"/>
    <property type="match status" value="1"/>
</dbReference>
<name>A1BDU8_CHLPD</name>
<dbReference type="Gene3D" id="3.30.470.20">
    <property type="entry name" value="ATP-grasp fold, B domain"/>
    <property type="match status" value="1"/>
</dbReference>
<feature type="active site" description="Proton donor" evidence="13">
    <location>
        <position position="898"/>
    </location>
</feature>